<dbReference type="SUPFAM" id="SSF51206">
    <property type="entry name" value="cAMP-binding domain-like"/>
    <property type="match status" value="1"/>
</dbReference>
<dbReference type="AlphaFoldDB" id="A0A812NN57"/>
<feature type="domain" description="Major facilitator superfamily (MFS) profile" evidence="7">
    <location>
        <begin position="272"/>
        <end position="687"/>
    </location>
</feature>
<feature type="transmembrane region" description="Helical" evidence="6">
    <location>
        <begin position="541"/>
        <end position="562"/>
    </location>
</feature>
<dbReference type="PANTHER" id="PTHR23508:SF10">
    <property type="entry name" value="CARBOXYLIC ACID TRANSPORTER PROTEIN HOMOLOG"/>
    <property type="match status" value="1"/>
</dbReference>
<dbReference type="OrthoDB" id="433512at2759"/>
<accession>A0A812NN57</accession>
<feature type="region of interest" description="Disordered" evidence="5">
    <location>
        <begin position="1163"/>
        <end position="1265"/>
    </location>
</feature>
<dbReference type="PROSITE" id="PS50850">
    <property type="entry name" value="MFS"/>
    <property type="match status" value="1"/>
</dbReference>
<evidence type="ECO:0000256" key="3">
    <source>
        <dbReference type="ARBA" id="ARBA00022989"/>
    </source>
</evidence>
<feature type="transmembrane region" description="Helical" evidence="6">
    <location>
        <begin position="601"/>
        <end position="620"/>
    </location>
</feature>
<gene>
    <name evidence="8" type="primary">PHT1-3</name>
    <name evidence="8" type="ORF">SPIL2461_LOCUS6915</name>
</gene>
<evidence type="ECO:0000313" key="9">
    <source>
        <dbReference type="Proteomes" id="UP000649617"/>
    </source>
</evidence>
<keyword evidence="3 6" id="KW-1133">Transmembrane helix</keyword>
<feature type="compositionally biased region" description="Polar residues" evidence="5">
    <location>
        <begin position="1247"/>
        <end position="1256"/>
    </location>
</feature>
<evidence type="ECO:0000256" key="6">
    <source>
        <dbReference type="SAM" id="Phobius"/>
    </source>
</evidence>
<evidence type="ECO:0000256" key="2">
    <source>
        <dbReference type="ARBA" id="ARBA00022692"/>
    </source>
</evidence>
<comment type="subcellular location">
    <subcellularLocation>
        <location evidence="1">Membrane</location>
        <topology evidence="1">Multi-pass membrane protein</topology>
    </subcellularLocation>
</comment>
<feature type="compositionally biased region" description="Low complexity" evidence="5">
    <location>
        <begin position="1205"/>
        <end position="1219"/>
    </location>
</feature>
<feature type="region of interest" description="Disordered" evidence="5">
    <location>
        <begin position="1106"/>
        <end position="1141"/>
    </location>
</feature>
<protein>
    <submittedName>
        <fullName evidence="8">PHT1-3 protein</fullName>
    </submittedName>
</protein>
<evidence type="ECO:0000256" key="5">
    <source>
        <dbReference type="SAM" id="MobiDB-lite"/>
    </source>
</evidence>
<reference evidence="8" key="1">
    <citation type="submission" date="2021-02" db="EMBL/GenBank/DDBJ databases">
        <authorList>
            <person name="Dougan E. K."/>
            <person name="Rhodes N."/>
            <person name="Thang M."/>
            <person name="Chan C."/>
        </authorList>
    </citation>
    <scope>NUCLEOTIDE SEQUENCE</scope>
</reference>
<proteinExistence type="predicted"/>
<keyword evidence="2 6" id="KW-0812">Transmembrane</keyword>
<comment type="caution">
    <text evidence="8">The sequence shown here is derived from an EMBL/GenBank/DDBJ whole genome shotgun (WGS) entry which is preliminary data.</text>
</comment>
<dbReference type="InterPro" id="IPR005828">
    <property type="entry name" value="MFS_sugar_transport-like"/>
</dbReference>
<evidence type="ECO:0000256" key="1">
    <source>
        <dbReference type="ARBA" id="ARBA00004141"/>
    </source>
</evidence>
<keyword evidence="9" id="KW-1185">Reference proteome</keyword>
<sequence length="1265" mass="138770">SAARPWTSASLASVQSFTTGRLATDSWNELFAADFRPVQSEPEPNERTDFIAKGVVSKIGLSCADYRLLKREDDVRAFNGLWSTISFRRPRGMDIMCDQARCARKPPARVADGFLSKGPTGQTPYQIALEVPLLQKLEQQNAGFIKMLVEAESLSFVSAVAGQILYREHDPAHCSYVQLSGSVQLYSADRDFLKGSGWHPIEITDDDKSTNKLTKKSGSRHGLCTPRTDYDASKYPTLSEYMQKSRRDEESSPRFRTIEGHSTFGKADSTWRVSAACLGFLADSYDLFTIDLVVLILQLQHGELKISAGAKALMVSAMLAGVLTGQLGFGYVADWMGRKWAFVATAALTVIGALSCSLCQNAAVVLQMSLCRFVLGVGVGGEYPLSATAARLVTAEALTDADRRGQAMALVVSMQGVGMLMSALMAMMLVGMSLPLEAVWRLLLAFGSIPSTVAFCMRWSLKESAIFERSLQTEADDNCVRCRNALDTVSGFWPLLIGTSSTWLLMNMFAYSLGSFKSMIFDEAIQSGLAASEEVFQHARFAAFTSCFAIAGFGAGLYFVTVSSRFSMQLYGFLAIAMVFFVVAGFMAIDSQPSLTLQVGALGFMFLCLNAGPNLTTYIVPAEVFPTSVRARCHGVSAASGKMGAFIGTALFPLLQQSFGMGFVYSACGIAAAQSTISLNLMLPVGRLPGSKGPKELELDSAFGELYETSHTPGSLIGESALVGKELWQHSARCIKDCDFLAINASVFQKTLKMMRENQRFFDLYMPGLNKNRNIRPHPNDFFKREVVPEGECLLEEGMVLLEPAIFMVQRGHVELRRYKMSSANPAYVLATRPLAGKPQKLTTQDVTCLLLPDIARTFTPELDEEGLPRIGLPPPLKGTMRQKLEDEYSADPSHFLPPRDKKLSPEEAKVRHHKALLKERMETNAFRKKERALRREEEVREARPLRQAPESEEHLRSELEIEQIRALLEHVTALSSARPGSPEHVGSGSWSERPDRQWLSPDTLCGPYSRPTSADFFTDPMLRSDLLRNQETISVLGSGDMFCSLSFFPIWGAPEPFSAVAASSDCCVVFVRGVHEAKSIPKLILKELRMELARALQARLNAVIESRSSKSKDSKSSGGDHASPHADAAETVVETEDAGEKAAVEMDAPGLESLAAASRPVESLTLPIPRRPSFHSSHSMRSGRSNRSNAKSADSRSMLASDRSPAGSGHPSSAPFSSFEEDPPPRKRRKRQKPVSFLRWLVFGKGTTTKEQGNLPSGRHSVRR</sequence>
<dbReference type="InterPro" id="IPR014710">
    <property type="entry name" value="RmlC-like_jellyroll"/>
</dbReference>
<evidence type="ECO:0000313" key="8">
    <source>
        <dbReference type="EMBL" id="CAE7305940.1"/>
    </source>
</evidence>
<feature type="region of interest" description="Disordered" evidence="5">
    <location>
        <begin position="888"/>
        <end position="908"/>
    </location>
</feature>
<feature type="transmembrane region" description="Helical" evidence="6">
    <location>
        <begin position="568"/>
        <end position="589"/>
    </location>
</feature>
<name>A0A812NN57_SYMPI</name>
<keyword evidence="4 6" id="KW-0472">Membrane</keyword>
<organism evidence="8 9">
    <name type="scientific">Symbiodinium pilosum</name>
    <name type="common">Dinoflagellate</name>
    <dbReference type="NCBI Taxonomy" id="2952"/>
    <lineage>
        <taxon>Eukaryota</taxon>
        <taxon>Sar</taxon>
        <taxon>Alveolata</taxon>
        <taxon>Dinophyceae</taxon>
        <taxon>Suessiales</taxon>
        <taxon>Symbiodiniaceae</taxon>
        <taxon>Symbiodinium</taxon>
    </lineage>
</organism>
<dbReference type="InterPro" id="IPR036259">
    <property type="entry name" value="MFS_trans_sf"/>
</dbReference>
<dbReference type="InterPro" id="IPR020846">
    <property type="entry name" value="MFS_dom"/>
</dbReference>
<feature type="compositionally biased region" description="Basic and acidic residues" evidence="5">
    <location>
        <begin position="898"/>
        <end position="908"/>
    </location>
</feature>
<dbReference type="GO" id="GO:0005886">
    <property type="term" value="C:plasma membrane"/>
    <property type="evidence" value="ECO:0007669"/>
    <property type="project" value="TreeGrafter"/>
</dbReference>
<dbReference type="Gene3D" id="2.60.120.10">
    <property type="entry name" value="Jelly Rolls"/>
    <property type="match status" value="1"/>
</dbReference>
<feature type="transmembrane region" description="Helical" evidence="6">
    <location>
        <begin position="340"/>
        <end position="363"/>
    </location>
</feature>
<evidence type="ECO:0000256" key="4">
    <source>
        <dbReference type="ARBA" id="ARBA00023136"/>
    </source>
</evidence>
<dbReference type="GO" id="GO:0046943">
    <property type="term" value="F:carboxylic acid transmembrane transporter activity"/>
    <property type="evidence" value="ECO:0007669"/>
    <property type="project" value="TreeGrafter"/>
</dbReference>
<dbReference type="EMBL" id="CAJNIZ010010779">
    <property type="protein sequence ID" value="CAE7305940.1"/>
    <property type="molecule type" value="Genomic_DNA"/>
</dbReference>
<dbReference type="Gene3D" id="1.20.1250.20">
    <property type="entry name" value="MFS general substrate transporter like domains"/>
    <property type="match status" value="1"/>
</dbReference>
<feature type="transmembrane region" description="Helical" evidence="6">
    <location>
        <begin position="442"/>
        <end position="461"/>
    </location>
</feature>
<feature type="transmembrane region" description="Helical" evidence="6">
    <location>
        <begin position="312"/>
        <end position="333"/>
    </location>
</feature>
<feature type="transmembrane region" description="Helical" evidence="6">
    <location>
        <begin position="491"/>
        <end position="511"/>
    </location>
</feature>
<feature type="non-terminal residue" evidence="8">
    <location>
        <position position="1"/>
    </location>
</feature>
<feature type="compositionally biased region" description="Polar residues" evidence="5">
    <location>
        <begin position="1175"/>
        <end position="1193"/>
    </location>
</feature>
<evidence type="ECO:0000259" key="7">
    <source>
        <dbReference type="PROSITE" id="PS50850"/>
    </source>
</evidence>
<feature type="transmembrane region" description="Helical" evidence="6">
    <location>
        <begin position="407"/>
        <end position="430"/>
    </location>
</feature>
<dbReference type="PANTHER" id="PTHR23508">
    <property type="entry name" value="CARBOXYLIC ACID TRANSPORTER PROTEIN HOMOLOG"/>
    <property type="match status" value="1"/>
</dbReference>
<dbReference type="SUPFAM" id="SSF103473">
    <property type="entry name" value="MFS general substrate transporter"/>
    <property type="match status" value="1"/>
</dbReference>
<dbReference type="Pfam" id="PF00083">
    <property type="entry name" value="Sugar_tr"/>
    <property type="match status" value="1"/>
</dbReference>
<feature type="region of interest" description="Disordered" evidence="5">
    <location>
        <begin position="976"/>
        <end position="995"/>
    </location>
</feature>
<dbReference type="Proteomes" id="UP000649617">
    <property type="component" value="Unassembled WGS sequence"/>
</dbReference>
<dbReference type="InterPro" id="IPR018490">
    <property type="entry name" value="cNMP-bd_dom_sf"/>
</dbReference>